<reference evidence="12" key="1">
    <citation type="submission" date="2020-08" db="EMBL/GenBank/DDBJ databases">
        <title>Chromosome-level assembly of Southern catfish (Silurus meridionalis) provides insights into visual adaptation to the nocturnal and benthic lifestyles.</title>
        <authorList>
            <person name="Zhang Y."/>
            <person name="Wang D."/>
            <person name="Peng Z."/>
        </authorList>
    </citation>
    <scope>NUCLEOTIDE SEQUENCE</scope>
    <source>
        <strain evidence="12">SWU-2019-XX</strain>
        <tissue evidence="12">Muscle</tissue>
    </source>
</reference>
<evidence type="ECO:0000313" key="12">
    <source>
        <dbReference type="EMBL" id="KAF7706597.1"/>
    </source>
</evidence>
<evidence type="ECO:0000256" key="9">
    <source>
        <dbReference type="ARBA" id="ARBA00055427"/>
    </source>
</evidence>
<organism evidence="12 13">
    <name type="scientific">Silurus meridionalis</name>
    <name type="common">Southern catfish</name>
    <name type="synonym">Silurus soldatovi meridionalis</name>
    <dbReference type="NCBI Taxonomy" id="175797"/>
    <lineage>
        <taxon>Eukaryota</taxon>
        <taxon>Metazoa</taxon>
        <taxon>Chordata</taxon>
        <taxon>Craniata</taxon>
        <taxon>Vertebrata</taxon>
        <taxon>Euteleostomi</taxon>
        <taxon>Actinopterygii</taxon>
        <taxon>Neopterygii</taxon>
        <taxon>Teleostei</taxon>
        <taxon>Ostariophysi</taxon>
        <taxon>Siluriformes</taxon>
        <taxon>Siluridae</taxon>
        <taxon>Silurus</taxon>
    </lineage>
</organism>
<comment type="similarity">
    <text evidence="2">Belongs to the beta-microseminoprotein family.</text>
</comment>
<dbReference type="OrthoDB" id="8452296at2759"/>
<dbReference type="GO" id="GO:0006935">
    <property type="term" value="P:chemotaxis"/>
    <property type="evidence" value="ECO:0007669"/>
    <property type="project" value="UniProtKB-KW"/>
</dbReference>
<gene>
    <name evidence="12" type="ORF">HF521_019851</name>
</gene>
<keyword evidence="5" id="KW-0964">Secreted</keyword>
<evidence type="ECO:0000256" key="3">
    <source>
        <dbReference type="ARBA" id="ARBA00022500"/>
    </source>
</evidence>
<evidence type="ECO:0000256" key="4">
    <source>
        <dbReference type="ARBA" id="ARBA00022514"/>
    </source>
</evidence>
<sequence length="124" mass="13645">MAGQWMIILIGVSLWTTCSTAPTECHFNSQALCEYEGKQYSLGQSWMEQGCIQCTCLHPFGVGCCETVQQPVDFPPWCQVQVESVTCKVNLVLTSDPRLPCIPGEGNSVDPSHGEINMKLADFN</sequence>
<evidence type="ECO:0000256" key="1">
    <source>
        <dbReference type="ARBA" id="ARBA00004613"/>
    </source>
</evidence>
<evidence type="ECO:0000313" key="13">
    <source>
        <dbReference type="Proteomes" id="UP000606274"/>
    </source>
</evidence>
<dbReference type="InterPro" id="IPR008735">
    <property type="entry name" value="PSP94"/>
</dbReference>
<evidence type="ECO:0000256" key="2">
    <source>
        <dbReference type="ARBA" id="ARBA00010352"/>
    </source>
</evidence>
<evidence type="ECO:0000256" key="6">
    <source>
        <dbReference type="ARBA" id="ARBA00022729"/>
    </source>
</evidence>
<evidence type="ECO:0000256" key="8">
    <source>
        <dbReference type="ARBA" id="ARBA00023198"/>
    </source>
</evidence>
<accession>A0A8T0BLW4</accession>
<dbReference type="GO" id="GO:0005737">
    <property type="term" value="C:cytoplasm"/>
    <property type="evidence" value="ECO:0007669"/>
    <property type="project" value="TreeGrafter"/>
</dbReference>
<dbReference type="Gene3D" id="2.60.40.1900">
    <property type="entry name" value="Beta-microseminoprotein (PSP94) domain"/>
    <property type="match status" value="1"/>
</dbReference>
<dbReference type="Proteomes" id="UP000606274">
    <property type="component" value="Unassembled WGS sequence"/>
</dbReference>
<keyword evidence="3" id="KW-0145">Chemotaxis</keyword>
<evidence type="ECO:0000256" key="7">
    <source>
        <dbReference type="ARBA" id="ARBA00023157"/>
    </source>
</evidence>
<protein>
    <recommendedName>
        <fullName evidence="10">Prostate-associated microseminoprotein</fullName>
    </recommendedName>
</protein>
<keyword evidence="13" id="KW-1185">Reference proteome</keyword>
<dbReference type="PANTHER" id="PTHR10500">
    <property type="entry name" value="BETA-MICROSEMINOPROTEIN"/>
    <property type="match status" value="1"/>
</dbReference>
<evidence type="ECO:0000256" key="11">
    <source>
        <dbReference type="SAM" id="SignalP"/>
    </source>
</evidence>
<evidence type="ECO:0000256" key="5">
    <source>
        <dbReference type="ARBA" id="ARBA00022525"/>
    </source>
</evidence>
<dbReference type="GO" id="GO:0005615">
    <property type="term" value="C:extracellular space"/>
    <property type="evidence" value="ECO:0007669"/>
    <property type="project" value="UniProtKB-KW"/>
</dbReference>
<comment type="function">
    <text evidence="9">Acts as a ligand for C-C chemokine receptor CCR2. Signals through binding and activation of CCR2 and induces a strong chemotactic response and mobilization of intracellular calcium ions. Exhibits a chemotactic activity for monocytes and lymphocytes but not neutrophils.</text>
</comment>
<dbReference type="FunFam" id="2.60.40.1900:FF:000001">
    <property type="entry name" value="Beta-microseminoprotein"/>
    <property type="match status" value="1"/>
</dbReference>
<name>A0A8T0BLW4_SILME</name>
<proteinExistence type="inferred from homology"/>
<dbReference type="PANTHER" id="PTHR10500:SF4">
    <property type="entry name" value="PROSTATE-ASSOCIATED MICROSEMINOPROTEIN"/>
    <property type="match status" value="1"/>
</dbReference>
<keyword evidence="8" id="KW-0395">Inflammatory response</keyword>
<keyword evidence="4" id="KW-0202">Cytokine</keyword>
<keyword evidence="6 11" id="KW-0732">Signal</keyword>
<dbReference type="GO" id="GO:0006954">
    <property type="term" value="P:inflammatory response"/>
    <property type="evidence" value="ECO:0007669"/>
    <property type="project" value="UniProtKB-KW"/>
</dbReference>
<comment type="subcellular location">
    <subcellularLocation>
        <location evidence="1">Secreted</location>
    </subcellularLocation>
</comment>
<evidence type="ECO:0000256" key="10">
    <source>
        <dbReference type="ARBA" id="ARBA00067795"/>
    </source>
</evidence>
<dbReference type="EMBL" id="JABFDY010000006">
    <property type="protein sequence ID" value="KAF7706597.1"/>
    <property type="molecule type" value="Genomic_DNA"/>
</dbReference>
<dbReference type="GO" id="GO:0005125">
    <property type="term" value="F:cytokine activity"/>
    <property type="evidence" value="ECO:0007669"/>
    <property type="project" value="UniProtKB-KW"/>
</dbReference>
<dbReference type="Pfam" id="PF05825">
    <property type="entry name" value="PSP94"/>
    <property type="match status" value="1"/>
</dbReference>
<keyword evidence="7" id="KW-1015">Disulfide bond</keyword>
<dbReference type="AlphaFoldDB" id="A0A8T0BLW4"/>
<feature type="signal peptide" evidence="11">
    <location>
        <begin position="1"/>
        <end position="20"/>
    </location>
</feature>
<comment type="caution">
    <text evidence="12">The sequence shown here is derived from an EMBL/GenBank/DDBJ whole genome shotgun (WGS) entry which is preliminary data.</text>
</comment>
<feature type="chain" id="PRO_5035806252" description="Prostate-associated microseminoprotein" evidence="11">
    <location>
        <begin position="21"/>
        <end position="124"/>
    </location>
</feature>